<proteinExistence type="predicted"/>
<comment type="caution">
    <text evidence="2">The sequence shown here is derived from an EMBL/GenBank/DDBJ whole genome shotgun (WGS) entry which is preliminary data.</text>
</comment>
<reference evidence="2" key="2">
    <citation type="submission" date="2022-01" db="EMBL/GenBank/DDBJ databases">
        <authorList>
            <person name="Yamashiro T."/>
            <person name="Shiraishi A."/>
            <person name="Satake H."/>
            <person name="Nakayama K."/>
        </authorList>
    </citation>
    <scope>NUCLEOTIDE SEQUENCE</scope>
</reference>
<organism evidence="2 3">
    <name type="scientific">Tanacetum coccineum</name>
    <dbReference type="NCBI Taxonomy" id="301880"/>
    <lineage>
        <taxon>Eukaryota</taxon>
        <taxon>Viridiplantae</taxon>
        <taxon>Streptophyta</taxon>
        <taxon>Embryophyta</taxon>
        <taxon>Tracheophyta</taxon>
        <taxon>Spermatophyta</taxon>
        <taxon>Magnoliopsida</taxon>
        <taxon>eudicotyledons</taxon>
        <taxon>Gunneridae</taxon>
        <taxon>Pentapetalae</taxon>
        <taxon>asterids</taxon>
        <taxon>campanulids</taxon>
        <taxon>Asterales</taxon>
        <taxon>Asteraceae</taxon>
        <taxon>Asteroideae</taxon>
        <taxon>Anthemideae</taxon>
        <taxon>Anthemidinae</taxon>
        <taxon>Tanacetum</taxon>
    </lineage>
</organism>
<protein>
    <submittedName>
        <fullName evidence="2">Uncharacterized protein</fullName>
    </submittedName>
</protein>
<dbReference type="Proteomes" id="UP001151760">
    <property type="component" value="Unassembled WGS sequence"/>
</dbReference>
<evidence type="ECO:0000313" key="2">
    <source>
        <dbReference type="EMBL" id="GJT12593.1"/>
    </source>
</evidence>
<feature type="transmembrane region" description="Helical" evidence="1">
    <location>
        <begin position="21"/>
        <end position="41"/>
    </location>
</feature>
<evidence type="ECO:0000256" key="1">
    <source>
        <dbReference type="SAM" id="Phobius"/>
    </source>
</evidence>
<keyword evidence="1" id="KW-0472">Membrane</keyword>
<name>A0ABQ5BDI9_9ASTR</name>
<accession>A0ABQ5BDI9</accession>
<keyword evidence="3" id="KW-1185">Reference proteome</keyword>
<dbReference type="EMBL" id="BQNB010013160">
    <property type="protein sequence ID" value="GJT12593.1"/>
    <property type="molecule type" value="Genomic_DNA"/>
</dbReference>
<sequence>MLMLTKESVFGVFVCLRARRLDGSAAGLYSAWICVVVQFFGIKSMVMGDFITLHFLTICGGHVYMGGLALGCVYDTLDLYIATLVEGLEVSVDSLRSGVGRQAREDTTQFGQGRRATGVYRTTGAFGCVDMLLLWRDSESGRLVCGSSFVGGDMCGFDHEGLVGRMEIPFLVFWGWGWEVRMNYLMWSRAIQELLCRYSTL</sequence>
<reference evidence="2" key="1">
    <citation type="journal article" date="2022" name="Int. J. Mol. Sci.">
        <title>Draft Genome of Tanacetum Coccineum: Genomic Comparison of Closely Related Tanacetum-Family Plants.</title>
        <authorList>
            <person name="Yamashiro T."/>
            <person name="Shiraishi A."/>
            <person name="Nakayama K."/>
            <person name="Satake H."/>
        </authorList>
    </citation>
    <scope>NUCLEOTIDE SEQUENCE</scope>
</reference>
<keyword evidence="1" id="KW-1133">Transmembrane helix</keyword>
<evidence type="ECO:0000313" key="3">
    <source>
        <dbReference type="Proteomes" id="UP001151760"/>
    </source>
</evidence>
<feature type="transmembrane region" description="Helical" evidence="1">
    <location>
        <begin position="53"/>
        <end position="74"/>
    </location>
</feature>
<keyword evidence="1" id="KW-0812">Transmembrane</keyword>
<gene>
    <name evidence="2" type="ORF">Tco_0859635</name>
</gene>